<keyword evidence="3" id="KW-1185">Reference proteome</keyword>
<evidence type="ECO:0000259" key="1">
    <source>
        <dbReference type="Pfam" id="PF11741"/>
    </source>
</evidence>
<evidence type="ECO:0000313" key="2">
    <source>
        <dbReference type="EMBL" id="SUX11172.1"/>
    </source>
</evidence>
<gene>
    <name evidence="2" type="ORF">NCTC12475_01387</name>
</gene>
<dbReference type="Proteomes" id="UP000254920">
    <property type="component" value="Unassembled WGS sequence"/>
</dbReference>
<dbReference type="RefSeq" id="WP_089181936.1">
    <property type="nucleotide sequence ID" value="NZ_CP043427.1"/>
</dbReference>
<evidence type="ECO:0000313" key="3">
    <source>
        <dbReference type="Proteomes" id="UP000254920"/>
    </source>
</evidence>
<dbReference type="EMBL" id="UFVD01000001">
    <property type="protein sequence ID" value="SUX11172.1"/>
    <property type="molecule type" value="Genomic_DNA"/>
</dbReference>
<dbReference type="AlphaFoldDB" id="A0A381DKE8"/>
<organism evidence="2 3">
    <name type="scientific">Campylobacter sputorum subsp. sputorum</name>
    <dbReference type="NCBI Taxonomy" id="32024"/>
    <lineage>
        <taxon>Bacteria</taxon>
        <taxon>Pseudomonadati</taxon>
        <taxon>Campylobacterota</taxon>
        <taxon>Epsilonproteobacteria</taxon>
        <taxon>Campylobacterales</taxon>
        <taxon>Campylobacteraceae</taxon>
        <taxon>Campylobacter</taxon>
    </lineage>
</organism>
<dbReference type="OrthoDB" id="5340273at2"/>
<dbReference type="GeneID" id="93090036"/>
<name>A0A381DKE8_9BACT</name>
<reference evidence="2 3" key="1">
    <citation type="submission" date="2018-06" db="EMBL/GenBank/DDBJ databases">
        <authorList>
            <consortium name="Pathogen Informatics"/>
            <person name="Doyle S."/>
        </authorList>
    </citation>
    <scope>NUCLEOTIDE SEQUENCE [LARGE SCALE GENOMIC DNA]</scope>
    <source>
        <strain evidence="2 3">NCTC12475</strain>
    </source>
</reference>
<feature type="domain" description="AMIN" evidence="1">
    <location>
        <begin position="170"/>
        <end position="243"/>
    </location>
</feature>
<dbReference type="STRING" id="32024.GCA_000788295_01587"/>
<proteinExistence type="predicted"/>
<protein>
    <submittedName>
        <fullName evidence="2">Periplasmic protein</fullName>
    </submittedName>
</protein>
<dbReference type="InterPro" id="IPR021731">
    <property type="entry name" value="AMIN_dom"/>
</dbReference>
<accession>A0A381DKE8</accession>
<sequence length="249" mass="28157">MRKILLICVFIVCIIYARENPFLPIDEANSSLVTTNVNLNAKPFDRKIFNLPNDAREIDRVVIYYKSVDGSIKEKTVDINSSINWKDGLSLSVVKAPEPSTTPVLDISVTKSSNSGKKMDEQIISDSIKTEILNERNISNSIIPNIVVPLKTITFKNLIRFDVHTKSIKFVTNDTLINDFKVDGQNKIAIDFSRKKANFKTKVLDISCGIFKNATFGAHGKFYRVVISLDKNYKYELLKDGDNYILKAK</sequence>
<dbReference type="Pfam" id="PF11741">
    <property type="entry name" value="AMIN"/>
    <property type="match status" value="1"/>
</dbReference>